<accession>A0A1Y2JWL9</accession>
<gene>
    <name evidence="1" type="ORF">BSZ19_04115</name>
</gene>
<proteinExistence type="predicted"/>
<sequence>MCTSYAIGIGSPQKHLDQPLEFCVGTLSLHAALPCVEIAVASPKSSSRSVGSTCCDARSNAARAWSNVEAEPERCVLGSMPG</sequence>
<reference evidence="1 2" key="1">
    <citation type="submission" date="2017-03" db="EMBL/GenBank/DDBJ databases">
        <title>Whole genome sequences of fourteen strains of Bradyrhizobium canariense and one strain of Bradyrhizobium japonicum isolated from Lupinus (Papilionoideae: Genisteae) species in Algeria.</title>
        <authorList>
            <person name="Crovadore J."/>
            <person name="Chekireb D."/>
            <person name="Brachmann A."/>
            <person name="Chablais R."/>
            <person name="Cochard B."/>
            <person name="Lefort F."/>
        </authorList>
    </citation>
    <scope>NUCLEOTIDE SEQUENCE [LARGE SCALE GENOMIC DNA]</scope>
    <source>
        <strain evidence="1 2">UBMA197</strain>
    </source>
</reference>
<dbReference type="EMBL" id="NAFL01000193">
    <property type="protein sequence ID" value="OSJ36440.1"/>
    <property type="molecule type" value="Genomic_DNA"/>
</dbReference>
<evidence type="ECO:0000313" key="2">
    <source>
        <dbReference type="Proteomes" id="UP000193335"/>
    </source>
</evidence>
<organism evidence="1 2">
    <name type="scientific">Bradyrhizobium japonicum</name>
    <dbReference type="NCBI Taxonomy" id="375"/>
    <lineage>
        <taxon>Bacteria</taxon>
        <taxon>Pseudomonadati</taxon>
        <taxon>Pseudomonadota</taxon>
        <taxon>Alphaproteobacteria</taxon>
        <taxon>Hyphomicrobiales</taxon>
        <taxon>Nitrobacteraceae</taxon>
        <taxon>Bradyrhizobium</taxon>
    </lineage>
</organism>
<name>A0A1Y2JWL9_BRAJP</name>
<comment type="caution">
    <text evidence="1">The sequence shown here is derived from an EMBL/GenBank/DDBJ whole genome shotgun (WGS) entry which is preliminary data.</text>
</comment>
<evidence type="ECO:0000313" key="1">
    <source>
        <dbReference type="EMBL" id="OSJ36440.1"/>
    </source>
</evidence>
<dbReference type="AlphaFoldDB" id="A0A1Y2JWL9"/>
<dbReference type="Proteomes" id="UP000193335">
    <property type="component" value="Unassembled WGS sequence"/>
</dbReference>
<protein>
    <submittedName>
        <fullName evidence="1">Uncharacterized protein</fullName>
    </submittedName>
</protein>